<comment type="caution">
    <text evidence="1">The sequence shown here is derived from an EMBL/GenBank/DDBJ whole genome shotgun (WGS) entry which is preliminary data.</text>
</comment>
<name>A0AAV1SF83_9ROSI</name>
<gene>
    <name evidence="1" type="ORF">DCAF_LOCUS22822</name>
</gene>
<dbReference type="Proteomes" id="UP001314170">
    <property type="component" value="Unassembled WGS sequence"/>
</dbReference>
<feature type="non-terminal residue" evidence="1">
    <location>
        <position position="126"/>
    </location>
</feature>
<evidence type="ECO:0000313" key="2">
    <source>
        <dbReference type="Proteomes" id="UP001314170"/>
    </source>
</evidence>
<reference evidence="1 2" key="1">
    <citation type="submission" date="2024-01" db="EMBL/GenBank/DDBJ databases">
        <authorList>
            <person name="Waweru B."/>
        </authorList>
    </citation>
    <scope>NUCLEOTIDE SEQUENCE [LARGE SCALE GENOMIC DNA]</scope>
</reference>
<sequence length="126" mass="14442">MMISLWKKLIPRIRSGTHLSIKILPGPLLFWAQLKPLMLNKSIYEWLILFGTRGYLRLGNHPSVNRKLRVPSPFPSTYLMEAPTRLSRNERLRSVAHVDVPFVAHLTRRLTSLSPTCAVPATCRID</sequence>
<proteinExistence type="predicted"/>
<dbReference type="AlphaFoldDB" id="A0AAV1SF83"/>
<dbReference type="EMBL" id="CAWUPB010001184">
    <property type="protein sequence ID" value="CAK7350096.1"/>
    <property type="molecule type" value="Genomic_DNA"/>
</dbReference>
<keyword evidence="2" id="KW-1185">Reference proteome</keyword>
<protein>
    <submittedName>
        <fullName evidence="1">Uncharacterized protein</fullName>
    </submittedName>
</protein>
<organism evidence="1 2">
    <name type="scientific">Dovyalis caffra</name>
    <dbReference type="NCBI Taxonomy" id="77055"/>
    <lineage>
        <taxon>Eukaryota</taxon>
        <taxon>Viridiplantae</taxon>
        <taxon>Streptophyta</taxon>
        <taxon>Embryophyta</taxon>
        <taxon>Tracheophyta</taxon>
        <taxon>Spermatophyta</taxon>
        <taxon>Magnoliopsida</taxon>
        <taxon>eudicotyledons</taxon>
        <taxon>Gunneridae</taxon>
        <taxon>Pentapetalae</taxon>
        <taxon>rosids</taxon>
        <taxon>fabids</taxon>
        <taxon>Malpighiales</taxon>
        <taxon>Salicaceae</taxon>
        <taxon>Flacourtieae</taxon>
        <taxon>Dovyalis</taxon>
    </lineage>
</organism>
<evidence type="ECO:0000313" key="1">
    <source>
        <dbReference type="EMBL" id="CAK7350096.1"/>
    </source>
</evidence>
<accession>A0AAV1SF83</accession>